<evidence type="ECO:0000313" key="3">
    <source>
        <dbReference type="EMBL" id="THH27080.1"/>
    </source>
</evidence>
<comment type="caution">
    <text evidence="3">The sequence shown here is derived from an EMBL/GenBank/DDBJ whole genome shotgun (WGS) entry which is preliminary data.</text>
</comment>
<evidence type="ECO:0000256" key="2">
    <source>
        <dbReference type="SAM" id="MobiDB-lite"/>
    </source>
</evidence>
<feature type="compositionally biased region" description="Low complexity" evidence="2">
    <location>
        <begin position="122"/>
        <end position="137"/>
    </location>
</feature>
<proteinExistence type="predicted"/>
<feature type="compositionally biased region" description="Polar residues" evidence="2">
    <location>
        <begin position="7"/>
        <end position="30"/>
    </location>
</feature>
<feature type="compositionally biased region" description="Polar residues" evidence="2">
    <location>
        <begin position="64"/>
        <end position="74"/>
    </location>
</feature>
<keyword evidence="4" id="KW-1185">Reference proteome</keyword>
<name>A0A4S4MUQ9_9APHY</name>
<feature type="coiled-coil region" evidence="1">
    <location>
        <begin position="542"/>
        <end position="594"/>
    </location>
</feature>
<accession>A0A4S4MUQ9</accession>
<feature type="region of interest" description="Disordered" evidence="2">
    <location>
        <begin position="473"/>
        <end position="496"/>
    </location>
</feature>
<evidence type="ECO:0000313" key="4">
    <source>
        <dbReference type="Proteomes" id="UP000308730"/>
    </source>
</evidence>
<organism evidence="3 4">
    <name type="scientific">Antrodiella citrinella</name>
    <dbReference type="NCBI Taxonomy" id="2447956"/>
    <lineage>
        <taxon>Eukaryota</taxon>
        <taxon>Fungi</taxon>
        <taxon>Dikarya</taxon>
        <taxon>Basidiomycota</taxon>
        <taxon>Agaricomycotina</taxon>
        <taxon>Agaricomycetes</taxon>
        <taxon>Polyporales</taxon>
        <taxon>Steccherinaceae</taxon>
        <taxon>Antrodiella</taxon>
    </lineage>
</organism>
<feature type="compositionally biased region" description="Polar residues" evidence="2">
    <location>
        <begin position="216"/>
        <end position="227"/>
    </location>
</feature>
<feature type="region of interest" description="Disordered" evidence="2">
    <location>
        <begin position="1"/>
        <end position="357"/>
    </location>
</feature>
<feature type="compositionally biased region" description="Basic and acidic residues" evidence="2">
    <location>
        <begin position="39"/>
        <end position="57"/>
    </location>
</feature>
<evidence type="ECO:0000256" key="1">
    <source>
        <dbReference type="SAM" id="Coils"/>
    </source>
</evidence>
<dbReference type="EMBL" id="SGPM01000282">
    <property type="protein sequence ID" value="THH27080.1"/>
    <property type="molecule type" value="Genomic_DNA"/>
</dbReference>
<sequence>MSAEVATVSSGTRSKSTARNSIRQSLTFSSMGKALADVMNKDSSADKASKKVKDARRSSLLAPTRSSAEKQTLTKLEKEDRGASPENRTITKHSRRTSAVSKGTNSPEPRESSPASTISLKSTIPSRSSTLRPRPSINSSALPKYRPKSMFVEPTATKKPPSPARAGQRRRLSSSEDDEDDVNDHKGTIRLAAPSSAEKIGRPISPLPHRGALKVNLSSAMQITPSTPERKKGAVTPVSQASPTRYRSPEKPKAARPASPVRSAIPRPSSSTSSSSSAQGPQTPKTPKSLRGVFGPSSGSGKKTPQTQRSPLRSAIPDAPESPSARLSSRKKTSSPATPKRSTPTPTIITEGSSLDSIDADDVEYLLGSMASPSKPTPYLPRIQTRVNYYDDSNPSTPSRQMSFLPSRANLSYLSPAPPTAESSPFLRPKQVRPGNDRGSILSWEQLTQSQRSVDSDEVTRMLYDIPAPFRSGAVSPAPSSLPDIPESPTLSSLPSPGGFGSISQVLLPDVTPSPAVHNGQRFLQLEPDNDSSTVTYLRLQLASAETSTQDQQSRIQFLEQQLRYAAEGRLRDAEELARQISALEEQVQGNLSRENERVEYTATLEEALTHAHTASESAVANALKRASEEAARSQQSMLAKVEMKWNLAAAAVDVGSAWKDVRLSADAELEMIRANREILSVLLAGLDPNGRTCSL</sequence>
<keyword evidence="1" id="KW-0175">Coiled coil</keyword>
<dbReference type="OrthoDB" id="3203770at2759"/>
<reference evidence="3 4" key="1">
    <citation type="submission" date="2019-02" db="EMBL/GenBank/DDBJ databases">
        <title>Genome sequencing of the rare red list fungi Antrodiella citrinella (Flaviporus citrinellus).</title>
        <authorList>
            <person name="Buettner E."/>
            <person name="Kellner H."/>
        </authorList>
    </citation>
    <scope>NUCLEOTIDE SEQUENCE [LARGE SCALE GENOMIC DNA]</scope>
    <source>
        <strain evidence="3 4">DSM 108506</strain>
    </source>
</reference>
<feature type="compositionally biased region" description="Polar residues" evidence="2">
    <location>
        <begin position="334"/>
        <end position="356"/>
    </location>
</feature>
<dbReference type="Proteomes" id="UP000308730">
    <property type="component" value="Unassembled WGS sequence"/>
</dbReference>
<feature type="region of interest" description="Disordered" evidence="2">
    <location>
        <begin position="416"/>
        <end position="437"/>
    </location>
</feature>
<dbReference type="AlphaFoldDB" id="A0A4S4MUQ9"/>
<gene>
    <name evidence="3" type="ORF">EUX98_g7109</name>
</gene>
<feature type="compositionally biased region" description="Polar residues" evidence="2">
    <location>
        <begin position="297"/>
        <end position="311"/>
    </location>
</feature>
<feature type="compositionally biased region" description="Polar residues" evidence="2">
    <location>
        <begin position="97"/>
        <end position="121"/>
    </location>
</feature>
<protein>
    <submittedName>
        <fullName evidence="3">Uncharacterized protein</fullName>
    </submittedName>
</protein>